<feature type="domain" description="Methyltransferase small N-terminal" evidence="8">
    <location>
        <begin position="22"/>
        <end position="176"/>
    </location>
</feature>
<dbReference type="InterPro" id="IPR002052">
    <property type="entry name" value="DNA_methylase_N6_adenine_CS"/>
</dbReference>
<evidence type="ECO:0000256" key="4">
    <source>
        <dbReference type="ARBA" id="ARBA00022679"/>
    </source>
</evidence>
<dbReference type="GO" id="GO:0052914">
    <property type="term" value="F:16S rRNA (guanine(1207)-N(2))-methyltransferase activity"/>
    <property type="evidence" value="ECO:0007669"/>
    <property type="project" value="UniProtKB-EC"/>
</dbReference>
<dbReference type="NCBIfam" id="NF007023">
    <property type="entry name" value="PRK09489.1"/>
    <property type="match status" value="1"/>
</dbReference>
<evidence type="ECO:0000256" key="2">
    <source>
        <dbReference type="ARBA" id="ARBA00022552"/>
    </source>
</evidence>
<dbReference type="Proteomes" id="UP000004506">
    <property type="component" value="Unassembled WGS sequence"/>
</dbReference>
<keyword evidence="2 6" id="KW-0698">rRNA processing</keyword>
<feature type="domain" description="Methyltransferase small" evidence="7">
    <location>
        <begin position="181"/>
        <end position="347"/>
    </location>
</feature>
<evidence type="ECO:0000256" key="6">
    <source>
        <dbReference type="HAMAP-Rule" id="MF_01862"/>
    </source>
</evidence>
<dbReference type="GO" id="GO:0005737">
    <property type="term" value="C:cytoplasm"/>
    <property type="evidence" value="ECO:0007669"/>
    <property type="project" value="UniProtKB-SubCell"/>
</dbReference>
<comment type="similarity">
    <text evidence="6">Belongs to the methyltransferase superfamily. RsmC family.</text>
</comment>
<dbReference type="InterPro" id="IPR013675">
    <property type="entry name" value="Mtase_sm_N"/>
</dbReference>
<evidence type="ECO:0000259" key="8">
    <source>
        <dbReference type="Pfam" id="PF08468"/>
    </source>
</evidence>
<evidence type="ECO:0000256" key="3">
    <source>
        <dbReference type="ARBA" id="ARBA00022603"/>
    </source>
</evidence>
<dbReference type="InterPro" id="IPR023543">
    <property type="entry name" value="rRNA_ssu_MeTfrase_C"/>
</dbReference>
<dbReference type="PANTHER" id="PTHR47816:SF4">
    <property type="entry name" value="RIBOSOMAL RNA SMALL SUBUNIT METHYLTRANSFERASE C"/>
    <property type="match status" value="1"/>
</dbReference>
<keyword evidence="1 6" id="KW-0963">Cytoplasm</keyword>
<dbReference type="InterPro" id="IPR007848">
    <property type="entry name" value="Small_mtfrase_dom"/>
</dbReference>
<name>A0AA87CRB8_PROST</name>
<reference evidence="9 10" key="3">
    <citation type="submission" date="2008-05" db="EMBL/GenBank/DDBJ databases">
        <authorList>
            <person name="Fulton L."/>
            <person name="Clifton S."/>
            <person name="Fulton B."/>
            <person name="Xu J."/>
            <person name="Minx P."/>
            <person name="Pepin K.H."/>
            <person name="Johnson M."/>
            <person name="Thiruvilangam P."/>
            <person name="Bhonagiri V."/>
            <person name="Nash W.E."/>
            <person name="Mardis E.R."/>
            <person name="Wilson R.K."/>
        </authorList>
    </citation>
    <scope>NUCLEOTIDE SEQUENCE [LARGE SCALE GENOMIC DNA]</scope>
    <source>
        <strain evidence="9 10">ATCC 25827</strain>
    </source>
</reference>
<reference evidence="10" key="2">
    <citation type="submission" date="2008-04" db="EMBL/GenBank/DDBJ databases">
        <title>Draft genome sequence of Providencia stuartii(ATCC 25827).</title>
        <authorList>
            <person name="Sudarsanam P."/>
            <person name="Ley R."/>
            <person name="Guruge J."/>
            <person name="Turnbaugh P.J."/>
            <person name="Mahowald M."/>
            <person name="Liep D."/>
            <person name="Gordon J."/>
        </authorList>
    </citation>
    <scope>NUCLEOTIDE SEQUENCE [LARGE SCALE GENOMIC DNA]</scope>
    <source>
        <strain evidence="10">ATCC 25827</strain>
    </source>
</reference>
<dbReference type="PROSITE" id="PS00092">
    <property type="entry name" value="N6_MTASE"/>
    <property type="match status" value="1"/>
</dbReference>
<organism evidence="9 10">
    <name type="scientific">Providencia stuartii ATCC 25827</name>
    <dbReference type="NCBI Taxonomy" id="471874"/>
    <lineage>
        <taxon>Bacteria</taxon>
        <taxon>Pseudomonadati</taxon>
        <taxon>Pseudomonadota</taxon>
        <taxon>Gammaproteobacteria</taxon>
        <taxon>Enterobacterales</taxon>
        <taxon>Morganellaceae</taxon>
        <taxon>Providencia</taxon>
    </lineage>
</organism>
<dbReference type="EMBL" id="ABJD02000118">
    <property type="protein sequence ID" value="EDU57285.1"/>
    <property type="molecule type" value="Genomic_DNA"/>
</dbReference>
<sequence length="351" mass="38784">MARKIEGILGDQQSMSLLTPASEVIQRHLEHFTDRHVILAGDIQDELAATLEAASVRVLTNQYHRWQNLHSLMGDSVKFAAVADADFVRPCNTLIYFWPKNKQEACFQLDDLCTHLTTGSQIFIVGENRSGVKSAESIMEGIATLQKIDSARRCGLYYGELEQPTDFDITRWWRRYEVENVQIQALPGMFSHNELDIGSELLLSTLNEPITGNLLDIACGNGVLAAVVGSQNPNVTLTLSDVSAAAIASSIATLQANQLTGKVLASDAYSDINDTFDWIISNPPFHDGLNTSYSAAENMIFQAPKYLKKGGRLRIVANAFLPYPDMLDKAFGSHEVLAKTGKFKVYQAIKR</sequence>
<dbReference type="SUPFAM" id="SSF53335">
    <property type="entry name" value="S-adenosyl-L-methionine-dependent methyltransferases"/>
    <property type="match status" value="1"/>
</dbReference>
<evidence type="ECO:0000313" key="10">
    <source>
        <dbReference type="Proteomes" id="UP000004506"/>
    </source>
</evidence>
<proteinExistence type="inferred from homology"/>
<dbReference type="HAMAP" id="MF_01862">
    <property type="entry name" value="16SrRNA_methyltr_C"/>
    <property type="match status" value="1"/>
</dbReference>
<dbReference type="PANTHER" id="PTHR47816">
    <property type="entry name" value="RIBOSOMAL RNA SMALL SUBUNIT METHYLTRANSFERASE C"/>
    <property type="match status" value="1"/>
</dbReference>
<dbReference type="InterPro" id="IPR046977">
    <property type="entry name" value="RsmC/RlmG"/>
</dbReference>
<comment type="subunit">
    <text evidence="6">Monomer.</text>
</comment>
<dbReference type="Pfam" id="PF08468">
    <property type="entry name" value="MTS_N"/>
    <property type="match status" value="1"/>
</dbReference>
<dbReference type="GO" id="GO:0003676">
    <property type="term" value="F:nucleic acid binding"/>
    <property type="evidence" value="ECO:0007669"/>
    <property type="project" value="InterPro"/>
</dbReference>
<comment type="catalytic activity">
    <reaction evidence="6">
        <text>guanosine(1207) in 16S rRNA + S-adenosyl-L-methionine = N(2)-methylguanosine(1207) in 16S rRNA + S-adenosyl-L-homocysteine + H(+)</text>
        <dbReference type="Rhea" id="RHEA:42736"/>
        <dbReference type="Rhea" id="RHEA-COMP:10213"/>
        <dbReference type="Rhea" id="RHEA-COMP:10214"/>
        <dbReference type="ChEBI" id="CHEBI:15378"/>
        <dbReference type="ChEBI" id="CHEBI:57856"/>
        <dbReference type="ChEBI" id="CHEBI:59789"/>
        <dbReference type="ChEBI" id="CHEBI:74269"/>
        <dbReference type="ChEBI" id="CHEBI:74481"/>
        <dbReference type="EC" id="2.1.1.172"/>
    </reaction>
</comment>
<gene>
    <name evidence="6" type="primary">rsmC</name>
    <name evidence="9" type="ORF">PROSTU_04528</name>
</gene>
<keyword evidence="4 6" id="KW-0808">Transferase</keyword>
<comment type="caution">
    <text evidence="9">The sequence shown here is derived from an EMBL/GenBank/DDBJ whole genome shotgun (WGS) entry which is preliminary data.</text>
</comment>
<comment type="function">
    <text evidence="6">Specifically methylates the guanine in position 1207 of 16S rRNA in the 30S particle.</text>
</comment>
<evidence type="ECO:0000313" key="9">
    <source>
        <dbReference type="EMBL" id="EDU57285.1"/>
    </source>
</evidence>
<keyword evidence="3 6" id="KW-0489">Methyltransferase</keyword>
<evidence type="ECO:0000256" key="5">
    <source>
        <dbReference type="ARBA" id="ARBA00022691"/>
    </source>
</evidence>
<reference evidence="10" key="1">
    <citation type="submission" date="2008-04" db="EMBL/GenBank/DDBJ databases">
        <title>Draft genome sequence of Providencia stuartii (ATCC 25827).</title>
        <authorList>
            <person name="Sudarsanam P."/>
            <person name="Ley R."/>
            <person name="Guruge J."/>
            <person name="Turnbaugh P.J."/>
            <person name="Mahowald M."/>
            <person name="Liep D."/>
            <person name="Gordon J."/>
        </authorList>
    </citation>
    <scope>NUCLEOTIDE SEQUENCE [LARGE SCALE GENOMIC DNA]</scope>
    <source>
        <strain evidence="10">ATCC 25827</strain>
    </source>
</reference>
<dbReference type="Pfam" id="PF05175">
    <property type="entry name" value="MTS"/>
    <property type="match status" value="1"/>
</dbReference>
<dbReference type="InterPro" id="IPR029063">
    <property type="entry name" value="SAM-dependent_MTases_sf"/>
</dbReference>
<evidence type="ECO:0000256" key="1">
    <source>
        <dbReference type="ARBA" id="ARBA00022490"/>
    </source>
</evidence>
<dbReference type="Gene3D" id="3.40.50.150">
    <property type="entry name" value="Vaccinia Virus protein VP39"/>
    <property type="match status" value="2"/>
</dbReference>
<protein>
    <recommendedName>
        <fullName evidence="6">Ribosomal RNA small subunit methyltransferase C</fullName>
        <ecNumber evidence="6">2.1.1.172</ecNumber>
    </recommendedName>
    <alternativeName>
        <fullName evidence="6">16S rRNA m2G1207 methyltransferase</fullName>
    </alternativeName>
    <alternativeName>
        <fullName evidence="6">rRNA (guanine-N(2)-)-methyltransferase RsmC</fullName>
    </alternativeName>
</protein>
<dbReference type="AlphaFoldDB" id="A0AA87CRB8"/>
<dbReference type="EC" id="2.1.1.172" evidence="6"/>
<evidence type="ECO:0000259" key="7">
    <source>
        <dbReference type="Pfam" id="PF05175"/>
    </source>
</evidence>
<comment type="subcellular location">
    <subcellularLocation>
        <location evidence="6">Cytoplasm</location>
    </subcellularLocation>
</comment>
<dbReference type="CDD" id="cd02440">
    <property type="entry name" value="AdoMet_MTases"/>
    <property type="match status" value="1"/>
</dbReference>
<keyword evidence="5 6" id="KW-0949">S-adenosyl-L-methionine</keyword>
<accession>A0AA87CRB8</accession>